<dbReference type="SUPFAM" id="SSF46894">
    <property type="entry name" value="C-terminal effector domain of the bipartite response regulators"/>
    <property type="match status" value="1"/>
</dbReference>
<evidence type="ECO:0000256" key="3">
    <source>
        <dbReference type="SAM" id="MobiDB-lite"/>
    </source>
</evidence>
<dbReference type="PROSITE" id="PS51755">
    <property type="entry name" value="OMPR_PHOB"/>
    <property type="match status" value="1"/>
</dbReference>
<dbReference type="GO" id="GO:0000160">
    <property type="term" value="P:phosphorelay signal transduction system"/>
    <property type="evidence" value="ECO:0007669"/>
    <property type="project" value="InterPro"/>
</dbReference>
<dbReference type="InterPro" id="IPR016032">
    <property type="entry name" value="Sig_transdc_resp-reg_C-effctor"/>
</dbReference>
<dbReference type="Pfam" id="PF00486">
    <property type="entry name" value="Trans_reg_C"/>
    <property type="match status" value="1"/>
</dbReference>
<dbReference type="STRING" id="1797737.A2196_03930"/>
<dbReference type="EMBL" id="MFCA01000021">
    <property type="protein sequence ID" value="OGE02012.1"/>
    <property type="molecule type" value="Genomic_DNA"/>
</dbReference>
<dbReference type="CDD" id="cd00383">
    <property type="entry name" value="trans_reg_C"/>
    <property type="match status" value="1"/>
</dbReference>
<dbReference type="InterPro" id="IPR027417">
    <property type="entry name" value="P-loop_NTPase"/>
</dbReference>
<dbReference type="Gene3D" id="1.10.10.10">
    <property type="entry name" value="Winged helix-like DNA-binding domain superfamily/Winged helix DNA-binding domain"/>
    <property type="match status" value="1"/>
</dbReference>
<evidence type="ECO:0000259" key="4">
    <source>
        <dbReference type="PROSITE" id="PS51755"/>
    </source>
</evidence>
<evidence type="ECO:0000256" key="1">
    <source>
        <dbReference type="ARBA" id="ARBA00023125"/>
    </source>
</evidence>
<evidence type="ECO:0000313" key="5">
    <source>
        <dbReference type="EMBL" id="OGE02012.1"/>
    </source>
</evidence>
<comment type="caution">
    <text evidence="5">The sequence shown here is derived from an EMBL/GenBank/DDBJ whole genome shotgun (WGS) entry which is preliminary data.</text>
</comment>
<keyword evidence="1 2" id="KW-0238">DNA-binding</keyword>
<reference evidence="5 6" key="1">
    <citation type="journal article" date="2016" name="Nat. Commun.">
        <title>Thousands of microbial genomes shed light on interconnected biogeochemical processes in an aquifer system.</title>
        <authorList>
            <person name="Anantharaman K."/>
            <person name="Brown C.T."/>
            <person name="Hug L.A."/>
            <person name="Sharon I."/>
            <person name="Castelle C.J."/>
            <person name="Probst A.J."/>
            <person name="Thomas B.C."/>
            <person name="Singh A."/>
            <person name="Wilkins M.J."/>
            <person name="Karaoz U."/>
            <person name="Brodie E.L."/>
            <person name="Williams K.H."/>
            <person name="Hubbard S.S."/>
            <person name="Banfield J.F."/>
        </authorList>
    </citation>
    <scope>NUCLEOTIDE SEQUENCE [LARGE SCALE GENOMIC DNA]</scope>
</reference>
<accession>A0A1F5HD86</accession>
<feature type="DNA-binding region" description="OmpR/PhoB-type" evidence="2">
    <location>
        <begin position="316"/>
        <end position="422"/>
    </location>
</feature>
<feature type="domain" description="OmpR/PhoB-type" evidence="4">
    <location>
        <begin position="316"/>
        <end position="422"/>
    </location>
</feature>
<dbReference type="GO" id="GO:0006355">
    <property type="term" value="P:regulation of DNA-templated transcription"/>
    <property type="evidence" value="ECO:0007669"/>
    <property type="project" value="InterPro"/>
</dbReference>
<evidence type="ECO:0000313" key="6">
    <source>
        <dbReference type="Proteomes" id="UP000176751"/>
    </source>
</evidence>
<dbReference type="SMART" id="SM00862">
    <property type="entry name" value="Trans_reg_C"/>
    <property type="match status" value="1"/>
</dbReference>
<protein>
    <recommendedName>
        <fullName evidence="4">OmpR/PhoB-type domain-containing protein</fullName>
    </recommendedName>
</protein>
<name>A0A1F5HD86_9BACT</name>
<dbReference type="Proteomes" id="UP000176751">
    <property type="component" value="Unassembled WGS sequence"/>
</dbReference>
<gene>
    <name evidence="5" type="ORF">A2196_03930</name>
</gene>
<evidence type="ECO:0000256" key="2">
    <source>
        <dbReference type="PROSITE-ProRule" id="PRU01091"/>
    </source>
</evidence>
<dbReference type="InterPro" id="IPR001867">
    <property type="entry name" value="OmpR/PhoB-type_DNA-bd"/>
</dbReference>
<organism evidence="5 6">
    <name type="scientific">Candidatus Curtissbacteria bacterium RIFOXYA1_FULL_41_14</name>
    <dbReference type="NCBI Taxonomy" id="1797737"/>
    <lineage>
        <taxon>Bacteria</taxon>
        <taxon>Candidatus Curtissiibacteriota</taxon>
    </lineage>
</organism>
<proteinExistence type="predicted"/>
<sequence>MIIFESTFPTDYRRREIKQILDYLITGKFCQIVSISGAGKATVLRLLAHNRNLLKFHLGEKEKPIRILDLNLLELINYDQEQLAKFLLLALEEKVPNTHDYLVLTKQLNEAVAKLALSKQTLIFLFDHFDEYQNRLSRSFFQLLRSLRSIAKYKFATAFATRRDLIELVDPEILKDFYDFFIGNTIYLKIYDESATHFLFSQIEGVFEKKLSQADKKNIIAVSGGHIKLTKILAEATLREDIALKKETLLATPIVAATLFEIWLALTAQEQQALRSIAQNKEPAKDALENLIKFDLLKGTEQFSFTIPLFKEFVLATIPTLIQEKLTFNQDTKEIMKGSNVISDLLSPAEYRLLRFLIANQGRIIQRDEIVKAVWPDAQVVAGISDEAIDQLVYRLRKKTEDDPNNPQYTQTVKGQGFRFQP</sequence>
<feature type="region of interest" description="Disordered" evidence="3">
    <location>
        <begin position="400"/>
        <end position="422"/>
    </location>
</feature>
<feature type="compositionally biased region" description="Polar residues" evidence="3">
    <location>
        <begin position="405"/>
        <end position="414"/>
    </location>
</feature>
<dbReference type="Gene3D" id="3.40.50.300">
    <property type="entry name" value="P-loop containing nucleotide triphosphate hydrolases"/>
    <property type="match status" value="1"/>
</dbReference>
<dbReference type="SUPFAM" id="SSF52540">
    <property type="entry name" value="P-loop containing nucleoside triphosphate hydrolases"/>
    <property type="match status" value="1"/>
</dbReference>
<dbReference type="AlphaFoldDB" id="A0A1F5HD86"/>
<dbReference type="GO" id="GO:0003677">
    <property type="term" value="F:DNA binding"/>
    <property type="evidence" value="ECO:0007669"/>
    <property type="project" value="UniProtKB-UniRule"/>
</dbReference>
<dbReference type="InterPro" id="IPR036388">
    <property type="entry name" value="WH-like_DNA-bd_sf"/>
</dbReference>